<evidence type="ECO:0000256" key="1">
    <source>
        <dbReference type="SAM" id="MobiDB-lite"/>
    </source>
</evidence>
<evidence type="ECO:0000313" key="2">
    <source>
        <dbReference type="EMBL" id="UVO06970.1"/>
    </source>
</evidence>
<reference evidence="2" key="1">
    <citation type="submission" date="2021-12" db="EMBL/GenBank/DDBJ databases">
        <title>Genome sequence of novel Pectobacterium sp. causing blackleg.</title>
        <authorList>
            <person name="Wang J."/>
        </authorList>
    </citation>
    <scope>NUCLEOTIDE SEQUENCE</scope>
    <source>
        <strain evidence="2">BY21311</strain>
    </source>
</reference>
<dbReference type="Pfam" id="PF13589">
    <property type="entry name" value="HATPase_c_3"/>
    <property type="match status" value="1"/>
</dbReference>
<keyword evidence="2" id="KW-0067">ATP-binding</keyword>
<proteinExistence type="predicted"/>
<dbReference type="KEGG" id="ppoo:LW347_13740"/>
<dbReference type="REBASE" id="780657">
    <property type="entry name" value="Ppo21311ORF13735P"/>
</dbReference>
<protein>
    <submittedName>
        <fullName evidence="2">ATP-binding protein</fullName>
    </submittedName>
</protein>
<sequence length="584" mass="67002">MPGNSIIERISIDTGVSSTFLEEALTKDVTTLEAIFDLVDNSIDAARDWLIDSESTRGKDNLPTDYSAFFVCIRIDDNSIRVLDNCSGIDRETLANRALYTNKPSTHEYGIGLYGIGLKRSLLKMGTDFSFSVDNGKEEFKSRFNNKGIGGGVKDKVFANVFPTKGKKKSLFNVSNLKREIQNDLHNPRWFENAVREFSLRYALYIHKGFKIILHHAKNGIRKQIEGIAPNLRTECKFPPTREVIKFDGIEVIIETGIHFDYRFPGESDHDLSKNRKLTDFFGIYFACNDRVIVSASTERTHGWRTKWHSEYNGYVCWVKFVSKNAALLPWNTAKTALRTDSPLFLAVRDRIQPIADNYRSAIKQRYSSNNKKDSPIFHKKSTDKPVSAQSISDTGIKETTKRNKNISRIPTPPKSRPNLDLPRNRDIFVDWERNTVVVPTYRNKEYHIFCEICQLNSYENPISCVVMLRVFLETTAKETMKCLGSNWNNNSLAKNTAYLALRLNKNNYITDSVRLLIERYGRTVDEPILSINNIQSLVHSVDFNIDKTLVNRYWDDLEPFLSACWKIIVDIDNSPELKNTLLK</sequence>
<organism evidence="2 3">
    <name type="scientific">Pectobacterium polonicum</name>
    <dbReference type="NCBI Taxonomy" id="2485124"/>
    <lineage>
        <taxon>Bacteria</taxon>
        <taxon>Pseudomonadati</taxon>
        <taxon>Pseudomonadota</taxon>
        <taxon>Gammaproteobacteria</taxon>
        <taxon>Enterobacterales</taxon>
        <taxon>Pectobacteriaceae</taxon>
        <taxon>Pectobacterium</taxon>
    </lineage>
</organism>
<dbReference type="AlphaFoldDB" id="A0AAE9NNQ4"/>
<dbReference type="Proteomes" id="UP001059272">
    <property type="component" value="Chromosome"/>
</dbReference>
<dbReference type="SUPFAM" id="SSF55874">
    <property type="entry name" value="ATPase domain of HSP90 chaperone/DNA topoisomerase II/histidine kinase"/>
    <property type="match status" value="1"/>
</dbReference>
<dbReference type="Gene3D" id="3.30.565.10">
    <property type="entry name" value="Histidine kinase-like ATPase, C-terminal domain"/>
    <property type="match status" value="1"/>
</dbReference>
<feature type="region of interest" description="Disordered" evidence="1">
    <location>
        <begin position="370"/>
        <end position="391"/>
    </location>
</feature>
<accession>A0AAE9NNQ4</accession>
<gene>
    <name evidence="2" type="ORF">LW347_13740</name>
</gene>
<dbReference type="RefSeq" id="WP_258882613.1">
    <property type="nucleotide sequence ID" value="NZ_CP090065.1"/>
</dbReference>
<keyword evidence="2" id="KW-0547">Nucleotide-binding</keyword>
<dbReference type="EMBL" id="CP090065">
    <property type="protein sequence ID" value="UVO06970.1"/>
    <property type="molecule type" value="Genomic_DNA"/>
</dbReference>
<name>A0AAE9NNQ4_9GAMM</name>
<dbReference type="InterPro" id="IPR036890">
    <property type="entry name" value="HATPase_C_sf"/>
</dbReference>
<feature type="compositionally biased region" description="Basic and acidic residues" evidence="1">
    <location>
        <begin position="371"/>
        <end position="384"/>
    </location>
</feature>
<dbReference type="GO" id="GO:0005524">
    <property type="term" value="F:ATP binding"/>
    <property type="evidence" value="ECO:0007669"/>
    <property type="project" value="UniProtKB-KW"/>
</dbReference>
<evidence type="ECO:0000313" key="3">
    <source>
        <dbReference type="Proteomes" id="UP001059272"/>
    </source>
</evidence>